<evidence type="ECO:0000313" key="4">
    <source>
        <dbReference type="Proteomes" id="UP001163823"/>
    </source>
</evidence>
<dbReference type="FunFam" id="1.25.40.10:FF:000348">
    <property type="entry name" value="Pentatricopeptide repeat-containing protein chloroplastic"/>
    <property type="match status" value="1"/>
</dbReference>
<evidence type="ECO:0000256" key="2">
    <source>
        <dbReference type="PROSITE-ProRule" id="PRU00708"/>
    </source>
</evidence>
<protein>
    <submittedName>
        <fullName evidence="3">Pentatricopeptide repeat-containing protein</fullName>
    </submittedName>
</protein>
<evidence type="ECO:0000256" key="1">
    <source>
        <dbReference type="ARBA" id="ARBA00022737"/>
    </source>
</evidence>
<dbReference type="InterPro" id="IPR046960">
    <property type="entry name" value="PPR_At4g14850-like_plant"/>
</dbReference>
<dbReference type="KEGG" id="qsa:O6P43_028146"/>
<feature type="repeat" description="PPR" evidence="2">
    <location>
        <begin position="452"/>
        <end position="486"/>
    </location>
</feature>
<dbReference type="Gene3D" id="1.25.40.10">
    <property type="entry name" value="Tetratricopeptide repeat domain"/>
    <property type="match status" value="5"/>
</dbReference>
<dbReference type="PROSITE" id="PS51375">
    <property type="entry name" value="PPR"/>
    <property type="match status" value="5"/>
</dbReference>
<sequence length="675" mass="75568">MLVLSGSKFRFLSLIPNPLSEPLLSYFYTRSFSFSSHKGKTISWNTTHIFVQRNPLLSLLEKCKSLFQLKQIQAQMILTGLISDGFSSSRLIAFCAISDSRDLDYCTKILYNMQSINSFSYNVTIRGFLECENPKEAFLLYKQMLQDGRSRPDNHTYPLLLKACSYSSLSSASLGIVGHVLKSGFGSDLFVRNALIHMLLSCGKLEAAYHVFDEGCVRDLVTWNSMINGCVKRGLANEALNLYQEMEVENVRPNEVTMIGVISSCAQLEDLNLGKKFHWYVEENGLNLTVPLSNALMDMYVKCGDLVAAQILFDNMTERTIVSWTTLILGYSRQGFVDVARKLLCEIPEKNVVPWNAIIGGCVHAKRSKEALTLFHEMQASNIRPDEITMINCLSACSQLGALDVGIWAHHYIKKHNLLIGVALGTALIDMYAKCGNIPKALQVFHEMPQTNSLTWTAVICGLALHGSAHDAIFYFSEMIHIGLMPDEITFLGVLSACCHGGLVEEGRKYFSQMSSKYNLRIKLKHYSCMVDLLGRAGLLEEAEKLVRNMPMEADVVTWGALFFACRIHGNVVVGEWAASKLLELDPEDSGIYILLSSMYGEANMWEEARNARKMMNERGVEKTPGCSSIEVNGIIHEFTVRDKSHPQSEQVHECLLQLTRELQLVGCISSFLVD</sequence>
<dbReference type="Pfam" id="PF13041">
    <property type="entry name" value="PPR_2"/>
    <property type="match status" value="3"/>
</dbReference>
<proteinExistence type="predicted"/>
<comment type="caution">
    <text evidence="3">The sequence shown here is derived from an EMBL/GenBank/DDBJ whole genome shotgun (WGS) entry which is preliminary data.</text>
</comment>
<dbReference type="NCBIfam" id="TIGR00756">
    <property type="entry name" value="PPR"/>
    <property type="match status" value="6"/>
</dbReference>
<dbReference type="InterPro" id="IPR046848">
    <property type="entry name" value="E_motif"/>
</dbReference>
<dbReference type="GO" id="GO:0009451">
    <property type="term" value="P:RNA modification"/>
    <property type="evidence" value="ECO:0007669"/>
    <property type="project" value="InterPro"/>
</dbReference>
<feature type="repeat" description="PPR" evidence="2">
    <location>
        <begin position="487"/>
        <end position="517"/>
    </location>
</feature>
<dbReference type="Pfam" id="PF20430">
    <property type="entry name" value="Eplus_motif"/>
    <property type="match status" value="1"/>
</dbReference>
<feature type="repeat" description="PPR" evidence="2">
    <location>
        <begin position="351"/>
        <end position="385"/>
    </location>
</feature>
<dbReference type="GO" id="GO:0003723">
    <property type="term" value="F:RNA binding"/>
    <property type="evidence" value="ECO:0007669"/>
    <property type="project" value="InterPro"/>
</dbReference>
<evidence type="ECO:0000313" key="3">
    <source>
        <dbReference type="EMBL" id="KAJ7947545.1"/>
    </source>
</evidence>
<dbReference type="Proteomes" id="UP001163823">
    <property type="component" value="Chromosome 12"/>
</dbReference>
<dbReference type="FunFam" id="1.25.40.10:FF:000427">
    <property type="entry name" value="Pentatricopeptide repeat-containing protein chloroplastic"/>
    <property type="match status" value="1"/>
</dbReference>
<dbReference type="Pfam" id="PF20431">
    <property type="entry name" value="E_motif"/>
    <property type="match status" value="1"/>
</dbReference>
<name>A0AAD7KYZ5_QUISA</name>
<dbReference type="EMBL" id="JARAOO010000012">
    <property type="protein sequence ID" value="KAJ7947545.1"/>
    <property type="molecule type" value="Genomic_DNA"/>
</dbReference>
<reference evidence="3" key="1">
    <citation type="journal article" date="2023" name="Science">
        <title>Elucidation of the pathway for biosynthesis of saponin adjuvants from the soapbark tree.</title>
        <authorList>
            <person name="Reed J."/>
            <person name="Orme A."/>
            <person name="El-Demerdash A."/>
            <person name="Owen C."/>
            <person name="Martin L.B.B."/>
            <person name="Misra R.C."/>
            <person name="Kikuchi S."/>
            <person name="Rejzek M."/>
            <person name="Martin A.C."/>
            <person name="Harkess A."/>
            <person name="Leebens-Mack J."/>
            <person name="Louveau T."/>
            <person name="Stephenson M.J."/>
            <person name="Osbourn A."/>
        </authorList>
    </citation>
    <scope>NUCLEOTIDE SEQUENCE</scope>
    <source>
        <strain evidence="3">S10</strain>
    </source>
</reference>
<dbReference type="Pfam" id="PF01535">
    <property type="entry name" value="PPR"/>
    <property type="match status" value="6"/>
</dbReference>
<dbReference type="FunFam" id="1.25.40.10:FF:000715">
    <property type="entry name" value="Pentatricopeptide repeat-containing protein"/>
    <property type="match status" value="1"/>
</dbReference>
<feature type="repeat" description="PPR" evidence="2">
    <location>
        <begin position="117"/>
        <end position="151"/>
    </location>
</feature>
<dbReference type="PANTHER" id="PTHR47926">
    <property type="entry name" value="PENTATRICOPEPTIDE REPEAT-CONTAINING PROTEIN"/>
    <property type="match status" value="1"/>
</dbReference>
<keyword evidence="1" id="KW-0677">Repeat</keyword>
<dbReference type="AlphaFoldDB" id="A0AAD7KYZ5"/>
<accession>A0AAD7KYZ5</accession>
<keyword evidence="4" id="KW-1185">Reference proteome</keyword>
<dbReference type="InterPro" id="IPR046849">
    <property type="entry name" value="E2_motif"/>
</dbReference>
<dbReference type="PANTHER" id="PTHR47926:SF436">
    <property type="entry name" value="PENTATRICOPEPTIDE REPEAT-CONTAINING PROTEIN ELI1, CHLOROPLASTIC-LIKE ISOFORM X2"/>
    <property type="match status" value="1"/>
</dbReference>
<gene>
    <name evidence="3" type="ORF">O6P43_028146</name>
</gene>
<dbReference type="InterPro" id="IPR002885">
    <property type="entry name" value="PPR_rpt"/>
</dbReference>
<dbReference type="InterPro" id="IPR011990">
    <property type="entry name" value="TPR-like_helical_dom_sf"/>
</dbReference>
<organism evidence="3 4">
    <name type="scientific">Quillaja saponaria</name>
    <name type="common">Soap bark tree</name>
    <dbReference type="NCBI Taxonomy" id="32244"/>
    <lineage>
        <taxon>Eukaryota</taxon>
        <taxon>Viridiplantae</taxon>
        <taxon>Streptophyta</taxon>
        <taxon>Embryophyta</taxon>
        <taxon>Tracheophyta</taxon>
        <taxon>Spermatophyta</taxon>
        <taxon>Magnoliopsida</taxon>
        <taxon>eudicotyledons</taxon>
        <taxon>Gunneridae</taxon>
        <taxon>Pentapetalae</taxon>
        <taxon>rosids</taxon>
        <taxon>fabids</taxon>
        <taxon>Fabales</taxon>
        <taxon>Quillajaceae</taxon>
        <taxon>Quillaja</taxon>
    </lineage>
</organism>
<feature type="repeat" description="PPR" evidence="2">
    <location>
        <begin position="219"/>
        <end position="253"/>
    </location>
</feature>